<accession>A0A498R457</accession>
<dbReference type="AlphaFoldDB" id="A0A498R457"/>
<sequence>MKLKVSYGQTKSLPGFNNVRANAEFEVEVNDITKIDDAYQHAWKIVRDQVNKNLEPGLPQEEIPF</sequence>
<dbReference type="Proteomes" id="UP000277811">
    <property type="component" value="Unassembled WGS sequence"/>
</dbReference>
<evidence type="ECO:0000313" key="1">
    <source>
        <dbReference type="EMBL" id="VBB05590.1"/>
    </source>
</evidence>
<keyword evidence="2" id="KW-1185">Reference proteome</keyword>
<organism evidence="1 2">
    <name type="scientific">Lucifera butyrica</name>
    <dbReference type="NCBI Taxonomy" id="1351585"/>
    <lineage>
        <taxon>Bacteria</taxon>
        <taxon>Bacillati</taxon>
        <taxon>Bacillota</taxon>
        <taxon>Negativicutes</taxon>
        <taxon>Veillonellales</taxon>
        <taxon>Veillonellaceae</taxon>
        <taxon>Lucifera</taxon>
    </lineage>
</organism>
<name>A0A498R457_9FIRM</name>
<protein>
    <submittedName>
        <fullName evidence="1">Uncharacterized protein</fullName>
    </submittedName>
</protein>
<gene>
    <name evidence="1" type="ORF">LUCI_0800</name>
</gene>
<dbReference type="EMBL" id="UPPP01000057">
    <property type="protein sequence ID" value="VBB05590.1"/>
    <property type="molecule type" value="Genomic_DNA"/>
</dbReference>
<dbReference type="RefSeq" id="WP_122626579.1">
    <property type="nucleotide sequence ID" value="NZ_UPPP01000057.1"/>
</dbReference>
<proteinExistence type="predicted"/>
<reference evidence="1 2" key="1">
    <citation type="submission" date="2018-06" db="EMBL/GenBank/DDBJ databases">
        <authorList>
            <person name="Strepis N."/>
        </authorList>
    </citation>
    <scope>NUCLEOTIDE SEQUENCE [LARGE SCALE GENOMIC DNA]</scope>
    <source>
        <strain evidence="1">LUCI</strain>
    </source>
</reference>
<evidence type="ECO:0000313" key="2">
    <source>
        <dbReference type="Proteomes" id="UP000277811"/>
    </source>
</evidence>